<name>A0A418SKS7_9RHOB</name>
<organism evidence="3 4">
    <name type="scientific">Pseudooceanicola algae</name>
    <dbReference type="NCBI Taxonomy" id="1537215"/>
    <lineage>
        <taxon>Bacteria</taxon>
        <taxon>Pseudomonadati</taxon>
        <taxon>Pseudomonadota</taxon>
        <taxon>Alphaproteobacteria</taxon>
        <taxon>Rhodobacterales</taxon>
        <taxon>Paracoccaceae</taxon>
        <taxon>Pseudooceanicola</taxon>
    </lineage>
</organism>
<dbReference type="EMBL" id="CP060436">
    <property type="protein sequence ID" value="QPM90998.1"/>
    <property type="molecule type" value="Genomic_DNA"/>
</dbReference>
<dbReference type="Pfam" id="PF00583">
    <property type="entry name" value="Acetyltransf_1"/>
    <property type="match status" value="1"/>
</dbReference>
<accession>A0A418SKS7</accession>
<dbReference type="OrthoDB" id="9804026at2"/>
<dbReference type="GO" id="GO:0016747">
    <property type="term" value="F:acyltransferase activity, transferring groups other than amino-acyl groups"/>
    <property type="evidence" value="ECO:0007669"/>
    <property type="project" value="InterPro"/>
</dbReference>
<dbReference type="KEGG" id="palw:PSAL_022410"/>
<dbReference type="SUPFAM" id="SSF55729">
    <property type="entry name" value="Acyl-CoA N-acyltransferases (Nat)"/>
    <property type="match status" value="1"/>
</dbReference>
<dbReference type="InterPro" id="IPR050680">
    <property type="entry name" value="YpeA/RimI_acetyltransf"/>
</dbReference>
<keyword evidence="1" id="KW-0808">Transferase</keyword>
<evidence type="ECO:0000313" key="3">
    <source>
        <dbReference type="EMBL" id="QPM90998.1"/>
    </source>
</evidence>
<dbReference type="PANTHER" id="PTHR43420:SF44">
    <property type="entry name" value="ACETYLTRANSFERASE YPEA"/>
    <property type="match status" value="1"/>
</dbReference>
<evidence type="ECO:0000256" key="1">
    <source>
        <dbReference type="ARBA" id="ARBA00022679"/>
    </source>
</evidence>
<dbReference type="InterPro" id="IPR000182">
    <property type="entry name" value="GNAT_dom"/>
</dbReference>
<dbReference type="AlphaFoldDB" id="A0A418SKS7"/>
<protein>
    <submittedName>
        <fullName evidence="3">Uncharacterized protein</fullName>
    </submittedName>
</protein>
<dbReference type="RefSeq" id="WP_119837653.1">
    <property type="nucleotide sequence ID" value="NZ_CP060436.1"/>
</dbReference>
<dbReference type="InterPro" id="IPR016181">
    <property type="entry name" value="Acyl_CoA_acyltransferase"/>
</dbReference>
<evidence type="ECO:0000313" key="4">
    <source>
        <dbReference type="Proteomes" id="UP000283786"/>
    </source>
</evidence>
<gene>
    <name evidence="3" type="ORF">PSAL_022410</name>
</gene>
<proteinExistence type="predicted"/>
<dbReference type="Proteomes" id="UP000283786">
    <property type="component" value="Chromosome"/>
</dbReference>
<dbReference type="PROSITE" id="PS51186">
    <property type="entry name" value="GNAT"/>
    <property type="match status" value="1"/>
</dbReference>
<dbReference type="PANTHER" id="PTHR43420">
    <property type="entry name" value="ACETYLTRANSFERASE"/>
    <property type="match status" value="1"/>
</dbReference>
<sequence length="140" mass="15501">MTTWTPAGLSRLHARCFTTPRPWSEAEFEEILGEDASFLITRPEGFLLALQVLDEVEVLTIAVAPAARQQGHGLAMFGEFERRAMDLGCKKAFLEVATDNLAAKALYAAAGYRQVGRRPRYYRKPDGGLIDAEILCKQLG</sequence>
<dbReference type="CDD" id="cd04301">
    <property type="entry name" value="NAT_SF"/>
    <property type="match status" value="1"/>
</dbReference>
<reference evidence="3 4" key="1">
    <citation type="submission" date="2020-08" db="EMBL/GenBank/DDBJ databases">
        <title>Genome sequence of Rhodobacteraceae bacterium Lw-13e.</title>
        <authorList>
            <person name="Poehlein A."/>
            <person name="Wolter L."/>
            <person name="Daniel R."/>
            <person name="Brinkhoff T."/>
        </authorList>
    </citation>
    <scope>NUCLEOTIDE SEQUENCE [LARGE SCALE GENOMIC DNA]</scope>
    <source>
        <strain evidence="3 4">Lw-13e</strain>
    </source>
</reference>
<dbReference type="Gene3D" id="3.40.630.30">
    <property type="match status" value="1"/>
</dbReference>
<keyword evidence="4" id="KW-1185">Reference proteome</keyword>
<evidence type="ECO:0000256" key="2">
    <source>
        <dbReference type="ARBA" id="ARBA00023315"/>
    </source>
</evidence>
<keyword evidence="2" id="KW-0012">Acyltransferase</keyword>